<dbReference type="EMBL" id="JAOB01000090">
    <property type="protein sequence ID" value="EUA08680.1"/>
    <property type="molecule type" value="Genomic_DNA"/>
</dbReference>
<organism evidence="1">
    <name type="scientific">Mycobacterium xenopi 4042</name>
    <dbReference type="NCBI Taxonomy" id="1299334"/>
    <lineage>
        <taxon>Bacteria</taxon>
        <taxon>Bacillati</taxon>
        <taxon>Actinomycetota</taxon>
        <taxon>Actinomycetes</taxon>
        <taxon>Mycobacteriales</taxon>
        <taxon>Mycobacteriaceae</taxon>
        <taxon>Mycobacterium</taxon>
    </lineage>
</organism>
<dbReference type="InterPro" id="IPR021228">
    <property type="entry name" value="BrxD"/>
</dbReference>
<proteinExistence type="predicted"/>
<dbReference type="Pfam" id="PF10923">
    <property type="entry name" value="BrxC_BrxD"/>
    <property type="match status" value="1"/>
</dbReference>
<reference evidence="1" key="1">
    <citation type="submission" date="2014-01" db="EMBL/GenBank/DDBJ databases">
        <authorList>
            <person name="Brown-Elliot B."/>
            <person name="Wallace R."/>
            <person name="Lenaerts A."/>
            <person name="Ordway D."/>
            <person name="DeGroote M.A."/>
            <person name="Parker T."/>
            <person name="Sizemore C."/>
            <person name="Tallon L.J."/>
            <person name="Sadzewicz L.K."/>
            <person name="Sengamalay N."/>
            <person name="Fraser C.M."/>
            <person name="Hine E."/>
            <person name="Shefchek K.A."/>
            <person name="Das S.P."/>
            <person name="Tettelin H."/>
        </authorList>
    </citation>
    <scope>NUCLEOTIDE SEQUENCE [LARGE SCALE GENOMIC DNA]</scope>
    <source>
        <strain evidence="1">4042</strain>
    </source>
</reference>
<evidence type="ECO:0000313" key="1">
    <source>
        <dbReference type="EMBL" id="EUA08680.1"/>
    </source>
</evidence>
<protein>
    <submittedName>
        <fullName evidence="1">Uncharacterized protein</fullName>
    </submittedName>
</protein>
<sequence length="92" mass="10122">MYIAGVPDPNRVASVADDSFLQRFSAAVAGELGGRVGIAPRLFLRKLVDVLDKIEQFPDFDPYRDYEVRIAENELSPAERAALTADDVALNL</sequence>
<name>X7YQK2_MYCXE</name>
<comment type="caution">
    <text evidence="1">The sequence shown here is derived from an EMBL/GenBank/DDBJ whole genome shotgun (WGS) entry which is preliminary data.</text>
</comment>
<dbReference type="AlphaFoldDB" id="X7YQK2"/>
<dbReference type="PATRIC" id="fig|1299334.3.peg.9227"/>
<accession>X7YQK2</accession>
<gene>
    <name evidence="1" type="ORF">I553_9736</name>
</gene>